<dbReference type="GO" id="GO:0016491">
    <property type="term" value="F:oxidoreductase activity"/>
    <property type="evidence" value="ECO:0007669"/>
    <property type="project" value="UniProtKB-KW"/>
</dbReference>
<gene>
    <name evidence="2" type="ORF">SAMN05421637_2361</name>
</gene>
<dbReference type="Gene3D" id="3.20.20.220">
    <property type="match status" value="1"/>
</dbReference>
<dbReference type="STRING" id="1043493.SAMN05421637_2361"/>
<organism evidence="2 3">
    <name type="scientific">Demequina mangrovi</name>
    <dbReference type="NCBI Taxonomy" id="1043493"/>
    <lineage>
        <taxon>Bacteria</taxon>
        <taxon>Bacillati</taxon>
        <taxon>Actinomycetota</taxon>
        <taxon>Actinomycetes</taxon>
        <taxon>Micrococcales</taxon>
        <taxon>Demequinaceae</taxon>
        <taxon>Demequina</taxon>
    </lineage>
</organism>
<evidence type="ECO:0000313" key="2">
    <source>
        <dbReference type="EMBL" id="SEJ59633.1"/>
    </source>
</evidence>
<dbReference type="Proteomes" id="UP000183315">
    <property type="component" value="Unassembled WGS sequence"/>
</dbReference>
<dbReference type="eggNOG" id="COG0685">
    <property type="taxonomic scope" value="Bacteria"/>
</dbReference>
<keyword evidence="1" id="KW-0560">Oxidoreductase</keyword>
<protein>
    <submittedName>
        <fullName evidence="2">5,10-methylenetetrahydrofolate reductase</fullName>
    </submittedName>
</protein>
<proteinExistence type="predicted"/>
<dbReference type="EMBL" id="FNZI01000005">
    <property type="protein sequence ID" value="SEJ59633.1"/>
    <property type="molecule type" value="Genomic_DNA"/>
</dbReference>
<evidence type="ECO:0000313" key="3">
    <source>
        <dbReference type="Proteomes" id="UP000183315"/>
    </source>
</evidence>
<keyword evidence="3" id="KW-1185">Reference proteome</keyword>
<accession>A0A1H7A1R4</accession>
<dbReference type="UniPathway" id="UPA00193"/>
<dbReference type="AlphaFoldDB" id="A0A1H7A1R4"/>
<sequence>METCPKRMEYGPCGGVGPHGECEAAPEPCVFLGAPVRRWAGIDGRTMPERGVRTAAAAATLARLDAGRVIVADMPALANGEDALRRCARILRDGVDVTLAGDAPDARVQLPPSLRAAIVQEEGLSLWAGVNARDRNRVALEGELAGLRVTGAGAVNCVTGDHPHTGHRPDAMPVFDLDATELAALARAQGHAVAVAAAPSRGPVDARVPLLLEKERAGAEVCFVDHCGGSGPVGAFVAAARAAGSSLRFVPCVPVVTSRAGAALLASFPGFAAPPGYLEELGRATDARSAGIAAAVRLAEQMLEVDGVAGVDLSGGAGPGEEEDYAEALAEIGSRLR</sequence>
<dbReference type="SUPFAM" id="SSF51730">
    <property type="entry name" value="FAD-linked oxidoreductase"/>
    <property type="match status" value="1"/>
</dbReference>
<dbReference type="InterPro" id="IPR029041">
    <property type="entry name" value="FAD-linked_oxidoreductase-like"/>
</dbReference>
<reference evidence="3" key="1">
    <citation type="submission" date="2016-10" db="EMBL/GenBank/DDBJ databases">
        <authorList>
            <person name="Varghese N."/>
        </authorList>
    </citation>
    <scope>NUCLEOTIDE SEQUENCE [LARGE SCALE GENOMIC DNA]</scope>
    <source>
        <strain evidence="3">DSM 24868</strain>
    </source>
</reference>
<evidence type="ECO:0000256" key="1">
    <source>
        <dbReference type="ARBA" id="ARBA00023002"/>
    </source>
</evidence>
<name>A0A1H7A1R4_9MICO</name>
<dbReference type="OrthoDB" id="9803687at2"/>
<dbReference type="GO" id="GO:0035999">
    <property type="term" value="P:tetrahydrofolate interconversion"/>
    <property type="evidence" value="ECO:0007669"/>
    <property type="project" value="UniProtKB-UniPathway"/>
</dbReference>
<dbReference type="RefSeq" id="WP_042214651.1">
    <property type="nucleotide sequence ID" value="NZ_BBLU01000007.1"/>
</dbReference>